<protein>
    <recommendedName>
        <fullName evidence="8">Methyltransferase domain-containing protein</fullName>
    </recommendedName>
</protein>
<dbReference type="EMBL" id="MPDP01000235">
    <property type="protein sequence ID" value="KAK1470349.1"/>
    <property type="molecule type" value="Genomic_DNA"/>
</dbReference>
<comment type="similarity">
    <text evidence="4">Belongs to the class I-like SAM-binding methyltransferase superfamily.</text>
</comment>
<reference evidence="6" key="1">
    <citation type="submission" date="2016-11" db="EMBL/GenBank/DDBJ databases">
        <title>The genome sequence of Colletotrichum cuscutae.</title>
        <authorList>
            <person name="Baroncelli R."/>
        </authorList>
    </citation>
    <scope>NUCLEOTIDE SEQUENCE</scope>
    <source>
        <strain evidence="6">IMI 304802</strain>
    </source>
</reference>
<evidence type="ECO:0000313" key="6">
    <source>
        <dbReference type="EMBL" id="KAK1470349.1"/>
    </source>
</evidence>
<accession>A0AAI9V466</accession>
<dbReference type="AlphaFoldDB" id="A0AAI9V466"/>
<evidence type="ECO:0008006" key="8">
    <source>
        <dbReference type="Google" id="ProtNLM"/>
    </source>
</evidence>
<sequence>MADEATPNLPAHRIPTDRDTNSPFWTETLPPLEEHTKRLFIEYAKIPEDKLQDHLEEAVGLWLFLKLQLRSNKEFHEAVWRTQRGENLVDFGCAVGQDLRSLVRLSFPLLPDFLHSTHPYHQLHKNATQYHETISTSNQLTTPQVHAGSPPQSLHGIDLTPSFFSAGKSLFNDPHTPITFLQANALSPPSTLPSSWRNNFTIITANYVQHCFGLQDQETYAAFLLALLSGKSNDLIFGRTAGTTEGEARREEMHKGQRLYRHTEASFVEFWTRVAAQHGRRARIETWVDEVPAFELRGEGMERFEPVKNLMYSMRFE</sequence>
<dbReference type="Gene3D" id="3.40.50.150">
    <property type="entry name" value="Vaccinia Virus protein VP39"/>
    <property type="match status" value="1"/>
</dbReference>
<comment type="pathway">
    <text evidence="1">Secondary metabolite biosynthesis.</text>
</comment>
<dbReference type="Proteomes" id="UP001239213">
    <property type="component" value="Unassembled WGS sequence"/>
</dbReference>
<proteinExistence type="inferred from homology"/>
<evidence type="ECO:0000256" key="2">
    <source>
        <dbReference type="ARBA" id="ARBA00022679"/>
    </source>
</evidence>
<gene>
    <name evidence="6" type="ORF">CCUS01_06451</name>
</gene>
<comment type="caution">
    <text evidence="6">The sequence shown here is derived from an EMBL/GenBank/DDBJ whole genome shotgun (WGS) entry which is preliminary data.</text>
</comment>
<evidence type="ECO:0000313" key="7">
    <source>
        <dbReference type="Proteomes" id="UP001239213"/>
    </source>
</evidence>
<name>A0AAI9V466_9PEZI</name>
<keyword evidence="7" id="KW-1185">Reference proteome</keyword>
<organism evidence="6 7">
    <name type="scientific">Colletotrichum cuscutae</name>
    <dbReference type="NCBI Taxonomy" id="1209917"/>
    <lineage>
        <taxon>Eukaryota</taxon>
        <taxon>Fungi</taxon>
        <taxon>Dikarya</taxon>
        <taxon>Ascomycota</taxon>
        <taxon>Pezizomycotina</taxon>
        <taxon>Sordariomycetes</taxon>
        <taxon>Hypocreomycetidae</taxon>
        <taxon>Glomerellales</taxon>
        <taxon>Glomerellaceae</taxon>
        <taxon>Colletotrichum</taxon>
        <taxon>Colletotrichum acutatum species complex</taxon>
    </lineage>
</organism>
<evidence type="ECO:0000256" key="4">
    <source>
        <dbReference type="ARBA" id="ARBA00038314"/>
    </source>
</evidence>
<dbReference type="PANTHER" id="PTHR35897">
    <property type="entry name" value="METHYLTRANSFERASE AUSD"/>
    <property type="match status" value="1"/>
</dbReference>
<dbReference type="InterPro" id="IPR051654">
    <property type="entry name" value="Meroterpenoid_MTases"/>
</dbReference>
<keyword evidence="2" id="KW-0808">Transferase</keyword>
<dbReference type="PANTHER" id="PTHR35897:SF1">
    <property type="entry name" value="METHYLTRANSFERASE AUSD"/>
    <property type="match status" value="1"/>
</dbReference>
<dbReference type="InterPro" id="IPR029063">
    <property type="entry name" value="SAM-dependent_MTases_sf"/>
</dbReference>
<keyword evidence="3" id="KW-0949">S-adenosyl-L-methionine</keyword>
<feature type="region of interest" description="Disordered" evidence="5">
    <location>
        <begin position="1"/>
        <end position="23"/>
    </location>
</feature>
<evidence type="ECO:0000256" key="3">
    <source>
        <dbReference type="ARBA" id="ARBA00022691"/>
    </source>
</evidence>
<evidence type="ECO:0000256" key="5">
    <source>
        <dbReference type="SAM" id="MobiDB-lite"/>
    </source>
</evidence>
<dbReference type="SUPFAM" id="SSF53335">
    <property type="entry name" value="S-adenosyl-L-methionine-dependent methyltransferases"/>
    <property type="match status" value="1"/>
</dbReference>
<dbReference type="GO" id="GO:0016740">
    <property type="term" value="F:transferase activity"/>
    <property type="evidence" value="ECO:0007669"/>
    <property type="project" value="UniProtKB-KW"/>
</dbReference>
<evidence type="ECO:0000256" key="1">
    <source>
        <dbReference type="ARBA" id="ARBA00005179"/>
    </source>
</evidence>